<proteinExistence type="predicted"/>
<keyword evidence="1" id="KW-0479">Metal-binding</keyword>
<dbReference type="GO" id="GO:0005507">
    <property type="term" value="F:copper ion binding"/>
    <property type="evidence" value="ECO:0007669"/>
    <property type="project" value="InterPro"/>
</dbReference>
<dbReference type="RefSeq" id="WP_012813842.1">
    <property type="nucleotide sequence ID" value="NC_013222.1"/>
</dbReference>
<dbReference type="Pfam" id="PF00127">
    <property type="entry name" value="Copper-bind"/>
    <property type="match status" value="1"/>
</dbReference>
<name>A4CGT9_ROBBH</name>
<evidence type="ECO:0000313" key="4">
    <source>
        <dbReference type="EMBL" id="EAR16147.1"/>
    </source>
</evidence>
<evidence type="ECO:0000256" key="1">
    <source>
        <dbReference type="ARBA" id="ARBA00022723"/>
    </source>
</evidence>
<evidence type="ECO:0000256" key="2">
    <source>
        <dbReference type="ARBA" id="ARBA00023008"/>
    </source>
</evidence>
<dbReference type="HOGENOM" id="CLU_084115_4_0_10"/>
<dbReference type="STRING" id="313596.RB2501_04595"/>
<dbReference type="EMBL" id="CP001712">
    <property type="protein sequence ID" value="EAR16147.1"/>
    <property type="molecule type" value="Genomic_DNA"/>
</dbReference>
<dbReference type="eggNOG" id="COG3794">
    <property type="taxonomic scope" value="Bacteria"/>
</dbReference>
<organism evidence="4 5">
    <name type="scientific">Robiginitalea biformata (strain ATCC BAA-864 / DSM 15991 / KCTC 12146 / HTCC2501)</name>
    <dbReference type="NCBI Taxonomy" id="313596"/>
    <lineage>
        <taxon>Bacteria</taxon>
        <taxon>Pseudomonadati</taxon>
        <taxon>Bacteroidota</taxon>
        <taxon>Flavobacteriia</taxon>
        <taxon>Flavobacteriales</taxon>
        <taxon>Flavobacteriaceae</taxon>
        <taxon>Robiginitalea</taxon>
    </lineage>
</organism>
<protein>
    <recommendedName>
        <fullName evidence="3">Blue (type 1) copper domain-containing protein</fullName>
    </recommendedName>
</protein>
<feature type="domain" description="Blue (type 1) copper" evidence="3">
    <location>
        <begin position="37"/>
        <end position="113"/>
    </location>
</feature>
<keyword evidence="2" id="KW-0186">Copper</keyword>
<dbReference type="KEGG" id="rbi:RB2501_04595"/>
<dbReference type="InterPro" id="IPR052721">
    <property type="entry name" value="ET_Amicyanin"/>
</dbReference>
<evidence type="ECO:0000259" key="3">
    <source>
        <dbReference type="Pfam" id="PF00127"/>
    </source>
</evidence>
<keyword evidence="5" id="KW-1185">Reference proteome</keyword>
<reference evidence="4 5" key="1">
    <citation type="journal article" date="2009" name="J. Bacteriol.">
        <title>Complete genome sequence of Robiginitalea biformata HTCC2501.</title>
        <authorList>
            <person name="Oh H.M."/>
            <person name="Giovannoni S.J."/>
            <person name="Lee K."/>
            <person name="Ferriera S."/>
            <person name="Johnson J."/>
            <person name="Cho J.C."/>
        </authorList>
    </citation>
    <scope>NUCLEOTIDE SEQUENCE [LARGE SCALE GENOMIC DNA]</scope>
    <source>
        <strain evidence="5">ATCC BAA-864 / HTCC2501 / KCTC 12146</strain>
    </source>
</reference>
<dbReference type="PANTHER" id="PTHR36507:SF1">
    <property type="entry name" value="BLL1555 PROTEIN"/>
    <property type="match status" value="1"/>
</dbReference>
<dbReference type="AlphaFoldDB" id="A4CGT9"/>
<dbReference type="Proteomes" id="UP000009049">
    <property type="component" value="Chromosome"/>
</dbReference>
<dbReference type="OrthoDB" id="849076at2"/>
<evidence type="ECO:0000313" key="5">
    <source>
        <dbReference type="Proteomes" id="UP000009049"/>
    </source>
</evidence>
<gene>
    <name evidence="4" type="ordered locus">RB2501_04595</name>
</gene>
<dbReference type="SUPFAM" id="SSF49503">
    <property type="entry name" value="Cupredoxins"/>
    <property type="match status" value="1"/>
</dbReference>
<dbReference type="InterPro" id="IPR000923">
    <property type="entry name" value="BlueCu_1"/>
</dbReference>
<accession>A4CGT9</accession>
<dbReference type="PANTHER" id="PTHR36507">
    <property type="entry name" value="BLL1555 PROTEIN"/>
    <property type="match status" value="1"/>
</dbReference>
<dbReference type="GO" id="GO:0009055">
    <property type="term" value="F:electron transfer activity"/>
    <property type="evidence" value="ECO:0007669"/>
    <property type="project" value="InterPro"/>
</dbReference>
<dbReference type="Gene3D" id="2.60.40.420">
    <property type="entry name" value="Cupredoxins - blue copper proteins"/>
    <property type="match status" value="1"/>
</dbReference>
<sequence>MKIVYGLLFPLGFWATLITGSDREAIPDARLPKRHTVEIFRMKFNPAELHVNPGDTVVWVNKDFVPHDVTEEKTRAWTSHPFGQNESWSRVITEDVDYFCNLHKVMKGTIVVE</sequence>
<dbReference type="InterPro" id="IPR008972">
    <property type="entry name" value="Cupredoxin"/>
</dbReference>